<accession>A0A7K1KNV3</accession>
<dbReference type="EMBL" id="WODC01000004">
    <property type="protein sequence ID" value="MUM77572.1"/>
    <property type="molecule type" value="Genomic_DNA"/>
</dbReference>
<protein>
    <submittedName>
        <fullName evidence="2">Glycosyltransferase</fullName>
    </submittedName>
</protein>
<name>A0A7K1KNV3_9BACT</name>
<dbReference type="Gene3D" id="3.40.50.2000">
    <property type="entry name" value="Glycogen Phosphorylase B"/>
    <property type="match status" value="2"/>
</dbReference>
<organism evidence="2 3">
    <name type="scientific">Pseudodesulfovibrio alkaliphilus</name>
    <dbReference type="NCBI Taxonomy" id="2661613"/>
    <lineage>
        <taxon>Bacteria</taxon>
        <taxon>Pseudomonadati</taxon>
        <taxon>Thermodesulfobacteriota</taxon>
        <taxon>Desulfovibrionia</taxon>
        <taxon>Desulfovibrionales</taxon>
        <taxon>Desulfovibrionaceae</taxon>
    </lineage>
</organism>
<proteinExistence type="predicted"/>
<dbReference type="CDD" id="cd03801">
    <property type="entry name" value="GT4_PimA-like"/>
    <property type="match status" value="1"/>
</dbReference>
<dbReference type="Proteomes" id="UP000461162">
    <property type="component" value="Unassembled WGS sequence"/>
</dbReference>
<dbReference type="SUPFAM" id="SSF53756">
    <property type="entry name" value="UDP-Glycosyltransferase/glycogen phosphorylase"/>
    <property type="match status" value="1"/>
</dbReference>
<dbReference type="PANTHER" id="PTHR45947:SF3">
    <property type="entry name" value="SULFOQUINOVOSYL TRANSFERASE SQD2"/>
    <property type="match status" value="1"/>
</dbReference>
<sequence length="376" mass="40909">MKIAFCTPFKPVDHPNVSGDVTIARDLLATLRDFGHRVEPLPFYPAREIYRRPWSWPAAARALGRMVEAAQDADCWLTHGSYYKVPDIFGPTASARLSIPYFLFQASYARNRARHIATWPGYALNKRAMLRADHVFCNRINDLAGCAKILPGERYSHVSPGLPDGLFGRDEAARQRHRAGWGAGPDTVVAVCAAMMRPGVKAVGVQWTIRACAAAARTMDKGRDLLLVVAGDGPMRTELEVMARAALGEGVRFLGRVDRTDLPGVFSAGDLFAFPGLKESVGMVYLEAQHCGLPVVATDDEGAPHVVAHEVSGLITSASEADFAQGVATLVRDADMRARLGSQAPAHVGIHHSLSVNYLEMARTMERITATRRPGQ</sequence>
<dbReference type="InterPro" id="IPR050194">
    <property type="entry name" value="Glycosyltransferase_grp1"/>
</dbReference>
<comment type="caution">
    <text evidence="2">The sequence shown here is derived from an EMBL/GenBank/DDBJ whole genome shotgun (WGS) entry which is preliminary data.</text>
</comment>
<reference evidence="2 3" key="1">
    <citation type="submission" date="2019-11" db="EMBL/GenBank/DDBJ databases">
        <title>Pseudodesulfovibrio alkaliphilus, sp. nov., an alkaliphilic sulfate-reducing bacteria from mud volcano of Taman peninsula, Russia.</title>
        <authorList>
            <person name="Frolova A."/>
            <person name="Merkel A.Y."/>
            <person name="Slobodkin A.I."/>
        </authorList>
    </citation>
    <scope>NUCLEOTIDE SEQUENCE [LARGE SCALE GENOMIC DNA]</scope>
    <source>
        <strain evidence="2 3">F-1</strain>
    </source>
</reference>
<keyword evidence="3" id="KW-1185">Reference proteome</keyword>
<evidence type="ECO:0000313" key="2">
    <source>
        <dbReference type="EMBL" id="MUM77572.1"/>
    </source>
</evidence>
<evidence type="ECO:0000313" key="3">
    <source>
        <dbReference type="Proteomes" id="UP000461162"/>
    </source>
</evidence>
<keyword evidence="2" id="KW-0808">Transferase</keyword>
<evidence type="ECO:0000259" key="1">
    <source>
        <dbReference type="Pfam" id="PF00534"/>
    </source>
</evidence>
<dbReference type="InterPro" id="IPR001296">
    <property type="entry name" value="Glyco_trans_1"/>
</dbReference>
<feature type="domain" description="Glycosyl transferase family 1" evidence="1">
    <location>
        <begin position="213"/>
        <end position="345"/>
    </location>
</feature>
<dbReference type="PANTHER" id="PTHR45947">
    <property type="entry name" value="SULFOQUINOVOSYL TRANSFERASE SQD2"/>
    <property type="match status" value="1"/>
</dbReference>
<gene>
    <name evidence="2" type="ORF">GKC30_08005</name>
</gene>
<dbReference type="Pfam" id="PF00534">
    <property type="entry name" value="Glycos_transf_1"/>
    <property type="match status" value="1"/>
</dbReference>
<dbReference type="GO" id="GO:0016757">
    <property type="term" value="F:glycosyltransferase activity"/>
    <property type="evidence" value="ECO:0007669"/>
    <property type="project" value="InterPro"/>
</dbReference>
<dbReference type="AlphaFoldDB" id="A0A7K1KNV3"/>